<evidence type="ECO:0000313" key="1">
    <source>
        <dbReference type="EMBL" id="ROR91146.1"/>
    </source>
</evidence>
<proteinExistence type="predicted"/>
<dbReference type="RefSeq" id="WP_123390535.1">
    <property type="nucleotide sequence ID" value="NZ_RKHO01000001.1"/>
</dbReference>
<name>A0A3N2CUL2_9ACTN</name>
<protein>
    <submittedName>
        <fullName evidence="1">Uncharacterized protein</fullName>
    </submittedName>
</protein>
<sequence length="168" mass="19302">MKIAEFHQYMRKLQDGYDFPVHVSRRLHAFLGNEEQPVFADASVQRTGWHALNGQVVVFTQGRVLLATLSETSNRDVFRDDPGFTVVVQVWPRRFLMQMAMTANEDKYENSDYEWTRDYEDHWPRGARVALTYRDHGIVTVPLGDPNDDVAKGIRSHLHSLGLDLDGA</sequence>
<accession>A0A3N2CUL2</accession>
<evidence type="ECO:0000313" key="2">
    <source>
        <dbReference type="Proteomes" id="UP000281738"/>
    </source>
</evidence>
<reference evidence="1 2" key="1">
    <citation type="submission" date="2018-11" db="EMBL/GenBank/DDBJ databases">
        <title>Sequencing the genomes of 1000 actinobacteria strains.</title>
        <authorList>
            <person name="Klenk H.-P."/>
        </authorList>
    </citation>
    <scope>NUCLEOTIDE SEQUENCE [LARGE SCALE GENOMIC DNA]</scope>
    <source>
        <strain evidence="1 2">DSM 12652</strain>
    </source>
</reference>
<dbReference type="AlphaFoldDB" id="A0A3N2CUL2"/>
<organism evidence="1 2">
    <name type="scientific">Nocardioides aurantiacus</name>
    <dbReference type="NCBI Taxonomy" id="86796"/>
    <lineage>
        <taxon>Bacteria</taxon>
        <taxon>Bacillati</taxon>
        <taxon>Actinomycetota</taxon>
        <taxon>Actinomycetes</taxon>
        <taxon>Propionibacteriales</taxon>
        <taxon>Nocardioidaceae</taxon>
        <taxon>Nocardioides</taxon>
    </lineage>
</organism>
<dbReference type="Proteomes" id="UP000281738">
    <property type="component" value="Unassembled WGS sequence"/>
</dbReference>
<keyword evidence="2" id="KW-1185">Reference proteome</keyword>
<dbReference type="OrthoDB" id="9979126at2"/>
<comment type="caution">
    <text evidence="1">The sequence shown here is derived from an EMBL/GenBank/DDBJ whole genome shotgun (WGS) entry which is preliminary data.</text>
</comment>
<gene>
    <name evidence="1" type="ORF">EDD33_2007</name>
</gene>
<dbReference type="EMBL" id="RKHO01000001">
    <property type="protein sequence ID" value="ROR91146.1"/>
    <property type="molecule type" value="Genomic_DNA"/>
</dbReference>